<sequence length="33" mass="3490">MLDVAVIEDPVEPVEERREGDPAGRPEAGAITA</sequence>
<dbReference type="EMBL" id="CP001814">
    <property type="protein sequence ID" value="ACZ86952.1"/>
    <property type="molecule type" value="Genomic_DNA"/>
</dbReference>
<reference evidence="2 3" key="1">
    <citation type="journal article" date="2010" name="Stand. Genomic Sci.">
        <title>Complete genome sequence of Streptosporangium roseum type strain (NI 9100).</title>
        <authorList>
            <person name="Nolan M."/>
            <person name="Sikorski J."/>
            <person name="Jando M."/>
            <person name="Lucas S."/>
            <person name="Lapidus A."/>
            <person name="Glavina Del Rio T."/>
            <person name="Chen F."/>
            <person name="Tice H."/>
            <person name="Pitluck S."/>
            <person name="Cheng J.F."/>
            <person name="Chertkov O."/>
            <person name="Sims D."/>
            <person name="Meincke L."/>
            <person name="Brettin T."/>
            <person name="Han C."/>
            <person name="Detter J.C."/>
            <person name="Bruce D."/>
            <person name="Goodwin L."/>
            <person name="Land M."/>
            <person name="Hauser L."/>
            <person name="Chang Y.J."/>
            <person name="Jeffries C.D."/>
            <person name="Ivanova N."/>
            <person name="Mavromatis K."/>
            <person name="Mikhailova N."/>
            <person name="Chen A."/>
            <person name="Palaniappan K."/>
            <person name="Chain P."/>
            <person name="Rohde M."/>
            <person name="Goker M."/>
            <person name="Bristow J."/>
            <person name="Eisen J.A."/>
            <person name="Markowitz V."/>
            <person name="Hugenholtz P."/>
            <person name="Kyrpides N.C."/>
            <person name="Klenk H.P."/>
        </authorList>
    </citation>
    <scope>NUCLEOTIDE SEQUENCE [LARGE SCALE GENOMIC DNA]</scope>
    <source>
        <strain evidence="3">ATCC 12428 / DSM 43021 / JCM 3005 / NI 9100</strain>
    </source>
</reference>
<feature type="region of interest" description="Disordered" evidence="1">
    <location>
        <begin position="1"/>
        <end position="33"/>
    </location>
</feature>
<evidence type="ECO:0000313" key="3">
    <source>
        <dbReference type="Proteomes" id="UP000002029"/>
    </source>
</evidence>
<dbReference type="STRING" id="479432.Sros_4044"/>
<proteinExistence type="predicted"/>
<dbReference type="AlphaFoldDB" id="D2AWF6"/>
<evidence type="ECO:0000256" key="1">
    <source>
        <dbReference type="SAM" id="MobiDB-lite"/>
    </source>
</evidence>
<name>D2AWF6_STRRD</name>
<dbReference type="Proteomes" id="UP000002029">
    <property type="component" value="Chromosome"/>
</dbReference>
<gene>
    <name evidence="2" type="ordered locus">Sros_4044</name>
</gene>
<keyword evidence="3" id="KW-1185">Reference proteome</keyword>
<dbReference type="HOGENOM" id="CLU_3384125_0_0_11"/>
<accession>D2AWF6</accession>
<protein>
    <submittedName>
        <fullName evidence="2">Uncharacterized protein</fullName>
    </submittedName>
</protein>
<dbReference type="KEGG" id="sro:Sros_4044"/>
<feature type="compositionally biased region" description="Basic and acidic residues" evidence="1">
    <location>
        <begin position="14"/>
        <end position="24"/>
    </location>
</feature>
<organism evidence="2 3">
    <name type="scientific">Streptosporangium roseum (strain ATCC 12428 / DSM 43021 / JCM 3005 / KCTC 9067 / NCIMB 10171 / NRRL 2505 / NI 9100)</name>
    <dbReference type="NCBI Taxonomy" id="479432"/>
    <lineage>
        <taxon>Bacteria</taxon>
        <taxon>Bacillati</taxon>
        <taxon>Actinomycetota</taxon>
        <taxon>Actinomycetes</taxon>
        <taxon>Streptosporangiales</taxon>
        <taxon>Streptosporangiaceae</taxon>
        <taxon>Streptosporangium</taxon>
    </lineage>
</organism>
<evidence type="ECO:0000313" key="2">
    <source>
        <dbReference type="EMBL" id="ACZ86952.1"/>
    </source>
</evidence>